<evidence type="ECO:0000313" key="3">
    <source>
        <dbReference type="Proteomes" id="UP001152803"/>
    </source>
</evidence>
<sequence length="678" mass="71093">MSLPPIAVPKSAAAAGTGPGPGPSPSSQLRATLTSVALPGAPVTPQAPAAPPPQIPRIPPPLEDRIFPTQPGVAAVYSQQLSHNWELCPSVWVRDARECLQWDTPAPLLLLLVCFPAPGPPYSTHDITKGHPSLAGTPPGHGSTPGLSQVSVSTAHLYRYLKSCESGRGSPYPSGQNAAQLVYSPPTQPMNAQPQSRPFAAGPRASHHQFFQRTQMQQVRPTIPSNSPSIRPGSQTPTAAVYPPPNQPIMMTMTPMPFPSPQAAQYYIPQYRHSTPQYVGPPQQYSVQPPGPNTFYPTPPGEFPTPYAGPPYYPGQAVYTPSPPIIVPTPQQPPPTKREKKTIRIRDPNQGGRDITEEIMSGGGTGSRNPTPPVGRPSSTPTPAEPGRLPRQCGNVDNTQLGSHTPDHGPVGYSVDSTPHLSTSAVDVKPDEKPKQDPAPALKPPSPGLQPLDPPAEKSDPAPPEKPPEPPFPAPAAPPSTGPSPPAPAVSPAQPPPPEEPAPTPKDEPKLPPLTPPQPQSSDSERPPPELPHGPPAAPTPPPPLLKAINGLTDKDEASLSRELEAPPPESARPPSPPPSQPVAPPLAGGDAWRRSSGRGAAAEALPRAGVEGAPVSRRRRRGDAPGQQRRPAAPPQSQKKPSFSSSRFTCTKDLEKAKRRSPRGGGPGQGETGPAGG</sequence>
<feature type="compositionally biased region" description="Pro residues" evidence="1">
    <location>
        <begin position="461"/>
        <end position="504"/>
    </location>
</feature>
<name>A0A9Q1HVK2_CONCO</name>
<dbReference type="Proteomes" id="UP001152803">
    <property type="component" value="Unassembled WGS sequence"/>
</dbReference>
<feature type="region of interest" description="Disordered" evidence="1">
    <location>
        <begin position="128"/>
        <end position="148"/>
    </location>
</feature>
<feature type="region of interest" description="Disordered" evidence="1">
    <location>
        <begin position="185"/>
        <end position="237"/>
    </location>
</feature>
<feature type="compositionally biased region" description="Gly residues" evidence="1">
    <location>
        <begin position="664"/>
        <end position="678"/>
    </location>
</feature>
<feature type="compositionally biased region" description="Polar residues" evidence="1">
    <location>
        <begin position="209"/>
        <end position="237"/>
    </location>
</feature>
<dbReference type="PRINTS" id="PR01217">
    <property type="entry name" value="PRICHEXTENSN"/>
</dbReference>
<keyword evidence="3" id="KW-1185">Reference proteome</keyword>
<feature type="compositionally biased region" description="Basic and acidic residues" evidence="1">
    <location>
        <begin position="553"/>
        <end position="565"/>
    </location>
</feature>
<organism evidence="2 3">
    <name type="scientific">Conger conger</name>
    <name type="common">Conger eel</name>
    <name type="synonym">Muraena conger</name>
    <dbReference type="NCBI Taxonomy" id="82655"/>
    <lineage>
        <taxon>Eukaryota</taxon>
        <taxon>Metazoa</taxon>
        <taxon>Chordata</taxon>
        <taxon>Craniata</taxon>
        <taxon>Vertebrata</taxon>
        <taxon>Euteleostomi</taxon>
        <taxon>Actinopterygii</taxon>
        <taxon>Neopterygii</taxon>
        <taxon>Teleostei</taxon>
        <taxon>Anguilliformes</taxon>
        <taxon>Congridae</taxon>
        <taxon>Conger</taxon>
    </lineage>
</organism>
<evidence type="ECO:0000313" key="2">
    <source>
        <dbReference type="EMBL" id="KAJ8264846.1"/>
    </source>
</evidence>
<evidence type="ECO:0000256" key="1">
    <source>
        <dbReference type="SAM" id="MobiDB-lite"/>
    </source>
</evidence>
<proteinExistence type="predicted"/>
<dbReference type="OrthoDB" id="9381573at2759"/>
<dbReference type="AlphaFoldDB" id="A0A9Q1HVK2"/>
<accession>A0A9Q1HVK2</accession>
<feature type="compositionally biased region" description="Pro residues" evidence="1">
    <location>
        <begin position="441"/>
        <end position="454"/>
    </location>
</feature>
<feature type="region of interest" description="Disordered" evidence="1">
    <location>
        <begin position="324"/>
        <end position="678"/>
    </location>
</feature>
<feature type="compositionally biased region" description="Polar residues" evidence="1">
    <location>
        <begin position="415"/>
        <end position="425"/>
    </location>
</feature>
<feature type="compositionally biased region" description="Pro residues" evidence="1">
    <location>
        <begin position="566"/>
        <end position="585"/>
    </location>
</feature>
<comment type="caution">
    <text evidence="2">The sequence shown here is derived from an EMBL/GenBank/DDBJ whole genome shotgun (WGS) entry which is preliminary data.</text>
</comment>
<feature type="compositionally biased region" description="Low complexity" evidence="1">
    <location>
        <begin position="625"/>
        <end position="647"/>
    </location>
</feature>
<feature type="compositionally biased region" description="Pro residues" evidence="1">
    <location>
        <begin position="529"/>
        <end position="545"/>
    </location>
</feature>
<protein>
    <submittedName>
        <fullName evidence="2">Uncharacterized protein</fullName>
    </submittedName>
</protein>
<reference evidence="2" key="1">
    <citation type="journal article" date="2023" name="Science">
        <title>Genome structures resolve the early diversification of teleost fishes.</title>
        <authorList>
            <person name="Parey E."/>
            <person name="Louis A."/>
            <person name="Montfort J."/>
            <person name="Bouchez O."/>
            <person name="Roques C."/>
            <person name="Iampietro C."/>
            <person name="Lluch J."/>
            <person name="Castinel A."/>
            <person name="Donnadieu C."/>
            <person name="Desvignes T."/>
            <person name="Floi Bucao C."/>
            <person name="Jouanno E."/>
            <person name="Wen M."/>
            <person name="Mejri S."/>
            <person name="Dirks R."/>
            <person name="Jansen H."/>
            <person name="Henkel C."/>
            <person name="Chen W.J."/>
            <person name="Zahm M."/>
            <person name="Cabau C."/>
            <person name="Klopp C."/>
            <person name="Thompson A.W."/>
            <person name="Robinson-Rechavi M."/>
            <person name="Braasch I."/>
            <person name="Lecointre G."/>
            <person name="Bobe J."/>
            <person name="Postlethwait J.H."/>
            <person name="Berthelot C."/>
            <person name="Roest Crollius H."/>
            <person name="Guiguen Y."/>
        </authorList>
    </citation>
    <scope>NUCLEOTIDE SEQUENCE</scope>
    <source>
        <strain evidence="2">Concon-B</strain>
    </source>
</reference>
<feature type="compositionally biased region" description="Pro residues" evidence="1">
    <location>
        <begin position="324"/>
        <end position="335"/>
    </location>
</feature>
<gene>
    <name evidence="2" type="ORF">COCON_G00139450</name>
</gene>
<dbReference type="EMBL" id="JAFJMO010000010">
    <property type="protein sequence ID" value="KAJ8264846.1"/>
    <property type="molecule type" value="Genomic_DNA"/>
</dbReference>
<feature type="region of interest" description="Disordered" evidence="1">
    <location>
        <begin position="1"/>
        <end position="62"/>
    </location>
</feature>
<feature type="compositionally biased region" description="Pro residues" evidence="1">
    <location>
        <begin position="48"/>
        <end position="61"/>
    </location>
</feature>